<organism evidence="4 5">
    <name type="scientific">Corallococcus coralloides</name>
    <name type="common">Myxococcus coralloides</name>
    <dbReference type="NCBI Taxonomy" id="184914"/>
    <lineage>
        <taxon>Bacteria</taxon>
        <taxon>Pseudomonadati</taxon>
        <taxon>Myxococcota</taxon>
        <taxon>Myxococcia</taxon>
        <taxon>Myxococcales</taxon>
        <taxon>Cystobacterineae</taxon>
        <taxon>Myxococcaceae</taxon>
        <taxon>Corallococcus</taxon>
    </lineage>
</organism>
<sequence length="170" mass="18056">MKPWASCIPLALCFLAACQPSTLHLSVKAPSGTNQGRPLYMLVRKVDPKQFAVESYGEVSARIFQPDADVLLSALIYPGTLQRMKVPLPENAPVAVSFLFTAPDGTWQQFVNAPAPGSLDIELLEGRIRTGTQPAAPKEGDDAAKPPEPPAAPKPPPPSTAKAPALHAEN</sequence>
<feature type="chain" id="PRO_5019157308" description="Type VI lipoprotein IgE-like C-terminal domain-containing protein" evidence="2">
    <location>
        <begin position="26"/>
        <end position="170"/>
    </location>
</feature>
<gene>
    <name evidence="4" type="ORF">EJ065_3105</name>
</gene>
<dbReference type="PROSITE" id="PS51257">
    <property type="entry name" value="PROKAR_LIPOPROTEIN"/>
    <property type="match status" value="1"/>
</dbReference>
<protein>
    <recommendedName>
        <fullName evidence="3">Type VI lipoprotein IgE-like C-terminal domain-containing protein</fullName>
    </recommendedName>
</protein>
<keyword evidence="2" id="KW-0732">Signal</keyword>
<feature type="domain" description="Type VI lipoprotein IgE-like C-terminal" evidence="3">
    <location>
        <begin position="40"/>
        <end position="123"/>
    </location>
</feature>
<evidence type="ECO:0000259" key="3">
    <source>
        <dbReference type="Pfam" id="PF22361"/>
    </source>
</evidence>
<evidence type="ECO:0000256" key="1">
    <source>
        <dbReference type="SAM" id="MobiDB-lite"/>
    </source>
</evidence>
<dbReference type="Pfam" id="PF22361">
    <property type="entry name" value="IglE_N"/>
    <property type="match status" value="1"/>
</dbReference>
<name>A0A410RS16_CORCK</name>
<feature type="compositionally biased region" description="Pro residues" evidence="1">
    <location>
        <begin position="146"/>
        <end position="159"/>
    </location>
</feature>
<accession>A0A410RS16</accession>
<dbReference type="InterPro" id="IPR054378">
    <property type="entry name" value="IgE-like_C"/>
</dbReference>
<evidence type="ECO:0000256" key="2">
    <source>
        <dbReference type="SAM" id="SignalP"/>
    </source>
</evidence>
<proteinExistence type="predicted"/>
<feature type="signal peptide" evidence="2">
    <location>
        <begin position="1"/>
        <end position="25"/>
    </location>
</feature>
<evidence type="ECO:0000313" key="5">
    <source>
        <dbReference type="Proteomes" id="UP000288758"/>
    </source>
</evidence>
<evidence type="ECO:0000313" key="4">
    <source>
        <dbReference type="EMBL" id="QAT84672.1"/>
    </source>
</evidence>
<dbReference type="AlphaFoldDB" id="A0A410RS16"/>
<dbReference type="Proteomes" id="UP000288758">
    <property type="component" value="Chromosome"/>
</dbReference>
<reference evidence="4 5" key="1">
    <citation type="submission" date="2018-12" db="EMBL/GenBank/DDBJ databases">
        <title>Complete Genome Sequence of the Corallopyronin A producing Myxobacterium Corallococcus coralloides B035.</title>
        <authorList>
            <person name="Bouhired S.M."/>
            <person name="Rupp O."/>
            <person name="Blom J."/>
            <person name="Schaeberle T.F."/>
            <person name="Kehraus S."/>
            <person name="Schiefer A."/>
            <person name="Pfarr K."/>
            <person name="Goesmann A."/>
            <person name="Hoerauf A."/>
            <person name="Koenig G.M."/>
        </authorList>
    </citation>
    <scope>NUCLEOTIDE SEQUENCE [LARGE SCALE GENOMIC DNA]</scope>
    <source>
        <strain evidence="4 5">B035</strain>
    </source>
</reference>
<dbReference type="EMBL" id="CP034669">
    <property type="protein sequence ID" value="QAT84672.1"/>
    <property type="molecule type" value="Genomic_DNA"/>
</dbReference>
<feature type="region of interest" description="Disordered" evidence="1">
    <location>
        <begin position="127"/>
        <end position="170"/>
    </location>
</feature>
<dbReference type="RefSeq" id="WP_128796571.1">
    <property type="nucleotide sequence ID" value="NZ_CP034669.1"/>
</dbReference>
<feature type="compositionally biased region" description="Low complexity" evidence="1">
    <location>
        <begin position="160"/>
        <end position="170"/>
    </location>
</feature>